<dbReference type="RefSeq" id="YP_009124735.1">
    <property type="nucleotide sequence ID" value="NC_026589.1"/>
</dbReference>
<proteinExistence type="predicted"/>
<name>A0A0A7RY08_9CAUD</name>
<dbReference type="GeneID" id="23679496"/>
<dbReference type="Proteomes" id="UP000031075">
    <property type="component" value="Segment"/>
</dbReference>
<dbReference type="OrthoDB" id="40020at10239"/>
<evidence type="ECO:0000313" key="2">
    <source>
        <dbReference type="EMBL" id="AJA43382.1"/>
    </source>
</evidence>
<organism evidence="2 3">
    <name type="scientific">Mycobacterium phage Sbash</name>
    <dbReference type="NCBI Taxonomy" id="1567475"/>
    <lineage>
        <taxon>Viruses</taxon>
        <taxon>Duplodnaviria</taxon>
        <taxon>Heunggongvirae</taxon>
        <taxon>Uroviricota</taxon>
        <taxon>Caudoviricetes</taxon>
        <taxon>Chenonavirus</taxon>
        <taxon>Chenonavirus sbash</taxon>
    </lineage>
</organism>
<feature type="compositionally biased region" description="Basic residues" evidence="1">
    <location>
        <begin position="15"/>
        <end position="25"/>
    </location>
</feature>
<evidence type="ECO:0000256" key="1">
    <source>
        <dbReference type="SAM" id="MobiDB-lite"/>
    </source>
</evidence>
<reference evidence="2 3" key="1">
    <citation type="submission" date="2014-10" db="EMBL/GenBank/DDBJ databases">
        <authorList>
            <person name="Msani S."/>
            <person name="Brouckaert M.-A."/>
            <person name="Jacobs C."/>
            <person name="Mafu P."/>
            <person name="Moti D."/>
            <person name="Naeem M."/>
            <person name="Ntuli T."/>
            <person name="Mngomezulu K."/>
            <person name="Larsen M.H."/>
            <person name="Rubin E.J."/>
            <person name="Russell D.A."/>
            <person name="Guerrero C.A."/>
            <person name="Bowman C.A."/>
            <person name="Jacobs-Sera D."/>
            <person name="Hendrix R.W."/>
            <person name="Hatfull G.F."/>
        </authorList>
    </citation>
    <scope>NUCLEOTIDE SEQUENCE [LARGE SCALE GENOMIC DNA]</scope>
</reference>
<dbReference type="KEGG" id="vg:23679496"/>
<dbReference type="EMBL" id="KP027201">
    <property type="protein sequence ID" value="AJA43382.1"/>
    <property type="molecule type" value="Genomic_DNA"/>
</dbReference>
<protein>
    <submittedName>
        <fullName evidence="2">Uncharacterized protein</fullName>
    </submittedName>
</protein>
<feature type="region of interest" description="Disordered" evidence="1">
    <location>
        <begin position="1"/>
        <end position="26"/>
    </location>
</feature>
<sequence length="103" mass="11443">MAASRCGSPDGLHASRLHVQRRARSRPLPVRSVAAVRRCIRPARQDRSVSRLPAHPARVQVWVSECPKVRLTCANLAMSHAIATDDACTETPRATGRGVRRWR</sequence>
<keyword evidence="3" id="KW-1185">Reference proteome</keyword>
<gene>
    <name evidence="2" type="primary">81</name>
    <name evidence="2" type="ORF">PBI_SBASH_81</name>
</gene>
<accession>A0A0A7RY08</accession>
<evidence type="ECO:0000313" key="3">
    <source>
        <dbReference type="Proteomes" id="UP000031075"/>
    </source>
</evidence>